<feature type="chain" id="PRO_5005189708" evidence="7">
    <location>
        <begin position="24"/>
        <end position="656"/>
    </location>
</feature>
<evidence type="ECO:0000313" key="10">
    <source>
        <dbReference type="EMBL" id="CEM17374.1"/>
    </source>
</evidence>
<gene>
    <name evidence="10" type="ORF">Vbra_21650</name>
</gene>
<feature type="compositionally biased region" description="Basic and acidic residues" evidence="6">
    <location>
        <begin position="64"/>
        <end position="79"/>
    </location>
</feature>
<evidence type="ECO:0000256" key="1">
    <source>
        <dbReference type="ARBA" id="ARBA00005272"/>
    </source>
</evidence>
<dbReference type="InterPro" id="IPR045024">
    <property type="entry name" value="NDH-2"/>
</dbReference>
<evidence type="ECO:0000256" key="4">
    <source>
        <dbReference type="ARBA" id="ARBA00023002"/>
    </source>
</evidence>
<comment type="similarity">
    <text evidence="1">Belongs to the NADH dehydrogenase family.</text>
</comment>
<evidence type="ECO:0000256" key="2">
    <source>
        <dbReference type="ARBA" id="ARBA00022630"/>
    </source>
</evidence>
<feature type="signal peptide" evidence="7">
    <location>
        <begin position="1"/>
        <end position="23"/>
    </location>
</feature>
<feature type="domain" description="External alternative NADH-ubiquinone oxidoreductase-like C-terminal" evidence="9">
    <location>
        <begin position="589"/>
        <end position="652"/>
    </location>
</feature>
<dbReference type="STRING" id="1169540.A0A0G4FSU6"/>
<dbReference type="PANTHER" id="PTHR43706">
    <property type="entry name" value="NADH DEHYDROGENASE"/>
    <property type="match status" value="1"/>
</dbReference>
<protein>
    <submittedName>
        <fullName evidence="10">Uncharacterized protein</fullName>
    </submittedName>
</protein>
<feature type="domain" description="FAD/NAD(P)-binding" evidence="8">
    <location>
        <begin position="202"/>
        <end position="531"/>
    </location>
</feature>
<keyword evidence="5" id="KW-0520">NAD</keyword>
<dbReference type="InterPro" id="IPR023753">
    <property type="entry name" value="FAD/NAD-binding_dom"/>
</dbReference>
<evidence type="ECO:0000256" key="5">
    <source>
        <dbReference type="ARBA" id="ARBA00023027"/>
    </source>
</evidence>
<dbReference type="PANTHER" id="PTHR43706:SF38">
    <property type="entry name" value="FAD_NAD(P)-BINDING DOMAIN-CONTAINING PROTEIN"/>
    <property type="match status" value="1"/>
</dbReference>
<keyword evidence="11" id="KW-1185">Reference proteome</keyword>
<evidence type="ECO:0000256" key="3">
    <source>
        <dbReference type="ARBA" id="ARBA00022827"/>
    </source>
</evidence>
<dbReference type="Pfam" id="PF22366">
    <property type="entry name" value="NDH2_C"/>
    <property type="match status" value="1"/>
</dbReference>
<dbReference type="Proteomes" id="UP000041254">
    <property type="component" value="Unassembled WGS sequence"/>
</dbReference>
<dbReference type="InterPro" id="IPR054585">
    <property type="entry name" value="NDH2-like_C"/>
</dbReference>
<dbReference type="GO" id="GO:0005739">
    <property type="term" value="C:mitochondrion"/>
    <property type="evidence" value="ECO:0007669"/>
    <property type="project" value="UniProtKB-ARBA"/>
</dbReference>
<evidence type="ECO:0000259" key="9">
    <source>
        <dbReference type="Pfam" id="PF22366"/>
    </source>
</evidence>
<dbReference type="PhylomeDB" id="A0A0G4FSU6"/>
<accession>A0A0G4FSU6</accession>
<dbReference type="OrthoDB" id="3244603at2759"/>
<name>A0A0G4FSU6_VITBC</name>
<dbReference type="OMA" id="MQGGLHV"/>
<keyword evidence="4" id="KW-0560">Oxidoreductase</keyword>
<dbReference type="Pfam" id="PF07992">
    <property type="entry name" value="Pyr_redox_2"/>
    <property type="match status" value="1"/>
</dbReference>
<sequence length="656" mass="74417">MMMAVFLMPLVLMLMLTLLSANGAHLSTSSDPAFIAHSLPASSSTQRRVMAHHRRRPSLLRMQEVKERAPSSKESDKGKQQQQQQQLADALPSQLTFATEQQQVERQLPRLPPYWDMVRVGLATPENDKRTRIEEKYRIESGEEGVRRQWQRKRQSIMELVGETGSGVLDTVEDVSLHWRRQFMKLNKVNLMQKRLDTDKPRLVILGSGWAAHAMIKIIDTDKFDVVIVSPRNYFLFTPMLAASAVGTVEYRSITEPMRKANPLTSYYEGEAIDIDPEKKEIRVRSKIQTTEGETVEFAVPYDTLIFSPGVKSSSFGIKGVYEHCYFLKEIEDARKLRTAVQDRFERANIPDTSDEEKQRLLTFAVCGGGPTGVEFCGELFDLLRSEFRKFYPKLTPMAKVVLVQSGPNILPIFDESLRSVGLQKLRDQGVQVALETRVQEVGPKSILLSNGTELPYGLAVWAAGTGPREITKRLIEKVPTQQEMASQSKKLAVDPWLRVYDTNGTILAMGDCTKMDPPLPQTAQVAAQQGAFLARLLNRGYNMSKADGRPPTYSYKESEKKGFGERLFSILRIRGKKKADPFNFFNYGMLAYLGDQKALAQIQANDLDFIKASGQAGFYLWRSVYVVKQVSFRNRVLVLFDWFKSRIFGRDLTRL</sequence>
<dbReference type="SUPFAM" id="SSF51905">
    <property type="entry name" value="FAD/NAD(P)-binding domain"/>
    <property type="match status" value="2"/>
</dbReference>
<dbReference type="InterPro" id="IPR036188">
    <property type="entry name" value="FAD/NAD-bd_sf"/>
</dbReference>
<reference evidence="10 11" key="1">
    <citation type="submission" date="2014-11" db="EMBL/GenBank/DDBJ databases">
        <authorList>
            <person name="Zhu J."/>
            <person name="Qi W."/>
            <person name="Song R."/>
        </authorList>
    </citation>
    <scope>NUCLEOTIDE SEQUENCE [LARGE SCALE GENOMIC DNA]</scope>
</reference>
<evidence type="ECO:0000256" key="6">
    <source>
        <dbReference type="SAM" id="MobiDB-lite"/>
    </source>
</evidence>
<keyword evidence="3" id="KW-0274">FAD</keyword>
<evidence type="ECO:0000313" key="11">
    <source>
        <dbReference type="Proteomes" id="UP000041254"/>
    </source>
</evidence>
<organism evidence="10 11">
    <name type="scientific">Vitrella brassicaformis (strain CCMP3155)</name>
    <dbReference type="NCBI Taxonomy" id="1169540"/>
    <lineage>
        <taxon>Eukaryota</taxon>
        <taxon>Sar</taxon>
        <taxon>Alveolata</taxon>
        <taxon>Colpodellida</taxon>
        <taxon>Vitrellaceae</taxon>
        <taxon>Vitrella</taxon>
    </lineage>
</organism>
<keyword evidence="7" id="KW-0732">Signal</keyword>
<proteinExistence type="inferred from homology"/>
<dbReference type="GO" id="GO:0003954">
    <property type="term" value="F:NADH dehydrogenase activity"/>
    <property type="evidence" value="ECO:0007669"/>
    <property type="project" value="InterPro"/>
</dbReference>
<evidence type="ECO:0000259" key="8">
    <source>
        <dbReference type="Pfam" id="PF07992"/>
    </source>
</evidence>
<dbReference type="Gene3D" id="3.50.50.100">
    <property type="match status" value="1"/>
</dbReference>
<dbReference type="VEuPathDB" id="CryptoDB:Vbra_21650"/>
<dbReference type="AlphaFoldDB" id="A0A0G4FSU6"/>
<dbReference type="InParanoid" id="A0A0G4FSU6"/>
<evidence type="ECO:0000256" key="7">
    <source>
        <dbReference type="SAM" id="SignalP"/>
    </source>
</evidence>
<feature type="region of interest" description="Disordered" evidence="6">
    <location>
        <begin position="64"/>
        <end position="85"/>
    </location>
</feature>
<dbReference type="EMBL" id="CDMY01000488">
    <property type="protein sequence ID" value="CEM17374.1"/>
    <property type="molecule type" value="Genomic_DNA"/>
</dbReference>
<keyword evidence="2" id="KW-0285">Flavoprotein</keyword>